<dbReference type="EMBL" id="HBUE01014935">
    <property type="protein sequence ID" value="CAG6450105.1"/>
    <property type="molecule type" value="Transcribed_RNA"/>
</dbReference>
<dbReference type="EMBL" id="HBUE01014933">
    <property type="protein sequence ID" value="CAG6450104.1"/>
    <property type="molecule type" value="Transcribed_RNA"/>
</dbReference>
<protein>
    <submittedName>
        <fullName evidence="1">(northern house mosquito) hypothetical protein</fullName>
    </submittedName>
</protein>
<dbReference type="AlphaFoldDB" id="A0A8D8EXR1"/>
<name>A0A8D8EXR1_CULPI</name>
<accession>A0A8D8EXR1</accession>
<reference evidence="1" key="1">
    <citation type="submission" date="2021-05" db="EMBL/GenBank/DDBJ databases">
        <authorList>
            <person name="Alioto T."/>
            <person name="Alioto T."/>
            <person name="Gomez Garrido J."/>
        </authorList>
    </citation>
    <scope>NUCLEOTIDE SEQUENCE</scope>
</reference>
<evidence type="ECO:0000313" key="1">
    <source>
        <dbReference type="EMBL" id="CAG6450105.1"/>
    </source>
</evidence>
<sequence>MYQLNPANIAAAAENFVYKANLKTTNLNLTRPLSFLSFTSLSCAPKCRHIHTNTRSYFRWHLTYTSGSSTLESRRGADEYVTEAGRKTRIRESCLKFWKFFVKA</sequence>
<organism evidence="1">
    <name type="scientific">Culex pipiens</name>
    <name type="common">House mosquito</name>
    <dbReference type="NCBI Taxonomy" id="7175"/>
    <lineage>
        <taxon>Eukaryota</taxon>
        <taxon>Metazoa</taxon>
        <taxon>Ecdysozoa</taxon>
        <taxon>Arthropoda</taxon>
        <taxon>Hexapoda</taxon>
        <taxon>Insecta</taxon>
        <taxon>Pterygota</taxon>
        <taxon>Neoptera</taxon>
        <taxon>Endopterygota</taxon>
        <taxon>Diptera</taxon>
        <taxon>Nematocera</taxon>
        <taxon>Culicoidea</taxon>
        <taxon>Culicidae</taxon>
        <taxon>Culicinae</taxon>
        <taxon>Culicini</taxon>
        <taxon>Culex</taxon>
        <taxon>Culex</taxon>
    </lineage>
</organism>
<proteinExistence type="predicted"/>